<evidence type="ECO:0000313" key="3">
    <source>
        <dbReference type="EMBL" id="SDW97552.1"/>
    </source>
</evidence>
<dbReference type="OrthoDB" id="2969610at2"/>
<name>A0A1H2XX62_9BACL</name>
<protein>
    <submittedName>
        <fullName evidence="3">Uncharacterized protein</fullName>
    </submittedName>
</protein>
<accession>A0A1H2XX62</accession>
<dbReference type="AlphaFoldDB" id="A0A1H2XX62"/>
<evidence type="ECO:0000256" key="2">
    <source>
        <dbReference type="SAM" id="Phobius"/>
    </source>
</evidence>
<sequence length="92" mass="10663">MLKSKHGIALIASLLLTVVAIPRLSEPGIDQPDALFTMIWLAFALIVIAANWRAVLQLDRERRRQAEQARRKRWLDTQRASKPAQRQMNRLY</sequence>
<keyword evidence="4" id="KW-1185">Reference proteome</keyword>
<dbReference type="Proteomes" id="UP000198534">
    <property type="component" value="Unassembled WGS sequence"/>
</dbReference>
<dbReference type="STRING" id="1048340.SAMN05444487_10887"/>
<evidence type="ECO:0000256" key="1">
    <source>
        <dbReference type="SAM" id="MobiDB-lite"/>
    </source>
</evidence>
<dbReference type="RefSeq" id="WP_091739684.1">
    <property type="nucleotide sequence ID" value="NZ_FNNQ01000008.1"/>
</dbReference>
<keyword evidence="2" id="KW-0472">Membrane</keyword>
<dbReference type="EMBL" id="FNNQ01000008">
    <property type="protein sequence ID" value="SDW97552.1"/>
    <property type="molecule type" value="Genomic_DNA"/>
</dbReference>
<keyword evidence="2" id="KW-1133">Transmembrane helix</keyword>
<keyword evidence="2" id="KW-0812">Transmembrane</keyword>
<gene>
    <name evidence="3" type="ORF">SAMN05444487_10887</name>
</gene>
<feature type="compositionally biased region" description="Polar residues" evidence="1">
    <location>
        <begin position="78"/>
        <end position="92"/>
    </location>
</feature>
<proteinExistence type="predicted"/>
<reference evidence="3 4" key="1">
    <citation type="submission" date="2016-10" db="EMBL/GenBank/DDBJ databases">
        <authorList>
            <person name="de Groot N.N."/>
        </authorList>
    </citation>
    <scope>NUCLEOTIDE SEQUENCE [LARGE SCALE GENOMIC DNA]</scope>
    <source>
        <strain evidence="3 4">DSM 45610</strain>
    </source>
</reference>
<organism evidence="3 4">
    <name type="scientific">Marininema mesophilum</name>
    <dbReference type="NCBI Taxonomy" id="1048340"/>
    <lineage>
        <taxon>Bacteria</taxon>
        <taxon>Bacillati</taxon>
        <taxon>Bacillota</taxon>
        <taxon>Bacilli</taxon>
        <taxon>Bacillales</taxon>
        <taxon>Thermoactinomycetaceae</taxon>
        <taxon>Marininema</taxon>
    </lineage>
</organism>
<feature type="transmembrane region" description="Helical" evidence="2">
    <location>
        <begin position="35"/>
        <end position="55"/>
    </location>
</feature>
<evidence type="ECO:0000313" key="4">
    <source>
        <dbReference type="Proteomes" id="UP000198534"/>
    </source>
</evidence>
<feature type="region of interest" description="Disordered" evidence="1">
    <location>
        <begin position="69"/>
        <end position="92"/>
    </location>
</feature>